<dbReference type="Pfam" id="PF00578">
    <property type="entry name" value="AhpC-TSA"/>
    <property type="match status" value="1"/>
</dbReference>
<keyword evidence="5" id="KW-0732">Signal</keyword>
<evidence type="ECO:0000313" key="7">
    <source>
        <dbReference type="EMBL" id="ADV62767.1"/>
    </source>
</evidence>
<name>E8R510_ISOPI</name>
<dbReference type="InterPro" id="IPR013766">
    <property type="entry name" value="Thioredoxin_domain"/>
</dbReference>
<organism evidence="7 8">
    <name type="scientific">Isosphaera pallida (strain ATCC 43644 / DSM 9630 / IS1B)</name>
    <dbReference type="NCBI Taxonomy" id="575540"/>
    <lineage>
        <taxon>Bacteria</taxon>
        <taxon>Pseudomonadati</taxon>
        <taxon>Planctomycetota</taxon>
        <taxon>Planctomycetia</taxon>
        <taxon>Isosphaerales</taxon>
        <taxon>Isosphaeraceae</taxon>
        <taxon>Isosphaera</taxon>
    </lineage>
</organism>
<dbReference type="Proteomes" id="UP000008631">
    <property type="component" value="Chromosome"/>
</dbReference>
<keyword evidence="2" id="KW-0201">Cytochrome c-type biogenesis</keyword>
<dbReference type="PANTHER" id="PTHR42852">
    <property type="entry name" value="THIOL:DISULFIDE INTERCHANGE PROTEIN DSBE"/>
    <property type="match status" value="1"/>
</dbReference>
<dbReference type="CDD" id="cd02966">
    <property type="entry name" value="TlpA_like_family"/>
    <property type="match status" value="1"/>
</dbReference>
<feature type="domain" description="Thioredoxin" evidence="6">
    <location>
        <begin position="212"/>
        <end position="359"/>
    </location>
</feature>
<dbReference type="PANTHER" id="PTHR42852:SF6">
    <property type="entry name" value="THIOL:DISULFIDE INTERCHANGE PROTEIN DSBE"/>
    <property type="match status" value="1"/>
</dbReference>
<dbReference type="eggNOG" id="COG0526">
    <property type="taxonomic scope" value="Bacteria"/>
</dbReference>
<evidence type="ECO:0000256" key="2">
    <source>
        <dbReference type="ARBA" id="ARBA00022748"/>
    </source>
</evidence>
<keyword evidence="4" id="KW-0676">Redox-active center</keyword>
<feature type="chain" id="PRO_5003226447" evidence="5">
    <location>
        <begin position="23"/>
        <end position="365"/>
    </location>
</feature>
<reference evidence="7 8" key="2">
    <citation type="journal article" date="2011" name="Stand. Genomic Sci.">
        <title>Complete genome sequence of Isosphaera pallida type strain (IS1B).</title>
        <authorList>
            <consortium name="US DOE Joint Genome Institute (JGI-PGF)"/>
            <person name="Goker M."/>
            <person name="Cleland D."/>
            <person name="Saunders E."/>
            <person name="Lapidus A."/>
            <person name="Nolan M."/>
            <person name="Lucas S."/>
            <person name="Hammon N."/>
            <person name="Deshpande S."/>
            <person name="Cheng J.F."/>
            <person name="Tapia R."/>
            <person name="Han C."/>
            <person name="Goodwin L."/>
            <person name="Pitluck S."/>
            <person name="Liolios K."/>
            <person name="Pagani I."/>
            <person name="Ivanova N."/>
            <person name="Mavromatis K."/>
            <person name="Pati A."/>
            <person name="Chen A."/>
            <person name="Palaniappan K."/>
            <person name="Land M."/>
            <person name="Hauser L."/>
            <person name="Chang Y.J."/>
            <person name="Jeffries C.D."/>
            <person name="Detter J.C."/>
            <person name="Beck B."/>
            <person name="Woyke T."/>
            <person name="Bristow J."/>
            <person name="Eisen J.A."/>
            <person name="Markowitz V."/>
            <person name="Hugenholtz P."/>
            <person name="Kyrpides N.C."/>
            <person name="Klenk H.P."/>
        </authorList>
    </citation>
    <scope>NUCLEOTIDE SEQUENCE [LARGE SCALE GENOMIC DNA]</scope>
    <source>
        <strain evidence="8">ATCC 43644 / DSM 9630 / IS1B</strain>
    </source>
</reference>
<dbReference type="InterPro" id="IPR011990">
    <property type="entry name" value="TPR-like_helical_dom_sf"/>
</dbReference>
<dbReference type="Gene3D" id="3.40.30.10">
    <property type="entry name" value="Glutaredoxin"/>
    <property type="match status" value="1"/>
</dbReference>
<dbReference type="RefSeq" id="WP_013565055.1">
    <property type="nucleotide sequence ID" value="NC_014962.1"/>
</dbReference>
<dbReference type="InterPro" id="IPR000866">
    <property type="entry name" value="AhpC/TSA"/>
</dbReference>
<keyword evidence="3" id="KW-1015">Disulfide bond</keyword>
<dbReference type="GO" id="GO:0016209">
    <property type="term" value="F:antioxidant activity"/>
    <property type="evidence" value="ECO:0007669"/>
    <property type="project" value="InterPro"/>
</dbReference>
<dbReference type="PROSITE" id="PS51352">
    <property type="entry name" value="THIOREDOXIN_2"/>
    <property type="match status" value="1"/>
</dbReference>
<dbReference type="PROSITE" id="PS00194">
    <property type="entry name" value="THIOREDOXIN_1"/>
    <property type="match status" value="1"/>
</dbReference>
<proteinExistence type="predicted"/>
<keyword evidence="8" id="KW-1185">Reference proteome</keyword>
<feature type="signal peptide" evidence="5">
    <location>
        <begin position="1"/>
        <end position="22"/>
    </location>
</feature>
<dbReference type="KEGG" id="ipa:Isop_2189"/>
<dbReference type="EMBL" id="CP002353">
    <property type="protein sequence ID" value="ADV62767.1"/>
    <property type="molecule type" value="Genomic_DNA"/>
</dbReference>
<dbReference type="InParanoid" id="E8R510"/>
<dbReference type="SUPFAM" id="SSF52833">
    <property type="entry name" value="Thioredoxin-like"/>
    <property type="match status" value="1"/>
</dbReference>
<dbReference type="InterPro" id="IPR017937">
    <property type="entry name" value="Thioredoxin_CS"/>
</dbReference>
<evidence type="ECO:0000256" key="5">
    <source>
        <dbReference type="SAM" id="SignalP"/>
    </source>
</evidence>
<comment type="subcellular location">
    <subcellularLocation>
        <location evidence="1">Cell envelope</location>
    </subcellularLocation>
</comment>
<gene>
    <name evidence="7" type="ordered locus">Isop_2189</name>
</gene>
<reference key="1">
    <citation type="submission" date="2010-11" db="EMBL/GenBank/DDBJ databases">
        <title>The complete sequence of chromosome of Isophaera pallida ATCC 43644.</title>
        <authorList>
            <consortium name="US DOE Joint Genome Institute (JGI-PGF)"/>
            <person name="Lucas S."/>
            <person name="Copeland A."/>
            <person name="Lapidus A."/>
            <person name="Bruce D."/>
            <person name="Goodwin L."/>
            <person name="Pitluck S."/>
            <person name="Kyrpides N."/>
            <person name="Mavromatis K."/>
            <person name="Pagani I."/>
            <person name="Ivanova N."/>
            <person name="Saunders E."/>
            <person name="Brettin T."/>
            <person name="Detter J.C."/>
            <person name="Han C."/>
            <person name="Tapia R."/>
            <person name="Land M."/>
            <person name="Hauser L."/>
            <person name="Markowitz V."/>
            <person name="Cheng J.-F."/>
            <person name="Hugenholtz P."/>
            <person name="Woyke T."/>
            <person name="Wu D."/>
            <person name="Eisen J.A."/>
        </authorList>
    </citation>
    <scope>NUCLEOTIDE SEQUENCE</scope>
    <source>
        <strain>ATCC 43644</strain>
    </source>
</reference>
<dbReference type="HOGENOM" id="CLU_758158_0_0_0"/>
<evidence type="ECO:0000256" key="1">
    <source>
        <dbReference type="ARBA" id="ARBA00004196"/>
    </source>
</evidence>
<dbReference type="Gene3D" id="1.25.40.10">
    <property type="entry name" value="Tetratricopeptide repeat domain"/>
    <property type="match status" value="1"/>
</dbReference>
<evidence type="ECO:0000256" key="3">
    <source>
        <dbReference type="ARBA" id="ARBA00023157"/>
    </source>
</evidence>
<evidence type="ECO:0000259" key="6">
    <source>
        <dbReference type="PROSITE" id="PS51352"/>
    </source>
</evidence>
<evidence type="ECO:0000256" key="4">
    <source>
        <dbReference type="ARBA" id="ARBA00023284"/>
    </source>
</evidence>
<dbReference type="STRING" id="575540.Isop_2189"/>
<protein>
    <submittedName>
        <fullName evidence="7">Alkyl hydroperoxide reductase/ Thiol specific antioxidant/ Mal allergen</fullName>
    </submittedName>
</protein>
<dbReference type="GO" id="GO:0030313">
    <property type="term" value="C:cell envelope"/>
    <property type="evidence" value="ECO:0007669"/>
    <property type="project" value="UniProtKB-SubCell"/>
</dbReference>
<dbReference type="GO" id="GO:0006950">
    <property type="term" value="P:response to stress"/>
    <property type="evidence" value="ECO:0007669"/>
    <property type="project" value="UniProtKB-ARBA"/>
</dbReference>
<dbReference type="InterPro" id="IPR050553">
    <property type="entry name" value="Thioredoxin_ResA/DsbE_sf"/>
</dbReference>
<dbReference type="InterPro" id="IPR036249">
    <property type="entry name" value="Thioredoxin-like_sf"/>
</dbReference>
<evidence type="ECO:0000313" key="8">
    <source>
        <dbReference type="Proteomes" id="UP000008631"/>
    </source>
</evidence>
<dbReference type="GO" id="GO:0017004">
    <property type="term" value="P:cytochrome complex assembly"/>
    <property type="evidence" value="ECO:0007669"/>
    <property type="project" value="UniProtKB-KW"/>
</dbReference>
<dbReference type="AlphaFoldDB" id="E8R510"/>
<sequence length="365" mass="40132">MFRWLSVVPAALAGLTAAPAPAQDRSAEEILQAIQAVQMPTVDMQAYRAMSPEDQAKYRNDYSAKLNAAQVKQAELIGELAKVDPTNPILNQLLPMRWQALMGASSGNQAKLEDLRKEIDGYAAGGGRLAATAAYFNTLVVLQFSQDQEAIVKAVESFIEKYPQDQRAPGVLSIGALRVDDPDVALAFNKKLIEIFPDSREAQRAKGSLRQLEAVGKPFEFEFTDAISGKIISNKTLKGKVIVVDFWATWCGPCVAEMPNMKKIYAQYKDQGVEFIGVSLDQPVEQGGLEALKTFVKENEITWPQYYQGKYWQSEFSSSWGINAIPAIFVVDAEGNLFSTNARGKLETILPELLKKAKAGTGETK</sequence>
<accession>E8R510</accession>
<dbReference type="GO" id="GO:0016491">
    <property type="term" value="F:oxidoreductase activity"/>
    <property type="evidence" value="ECO:0007669"/>
    <property type="project" value="InterPro"/>
</dbReference>